<dbReference type="Proteomes" id="UP000037179">
    <property type="component" value="Unassembled WGS sequence"/>
</dbReference>
<dbReference type="InterPro" id="IPR005158">
    <property type="entry name" value="BTAD"/>
</dbReference>
<evidence type="ECO:0000259" key="4">
    <source>
        <dbReference type="SMART" id="SM01043"/>
    </source>
</evidence>
<reference evidence="5 8" key="3">
    <citation type="submission" date="2016-10" db="EMBL/GenBank/DDBJ databases">
        <title>Genome sequence of Nocardia seriolae strain EM150506, isolated from Anguila japonica.</title>
        <authorList>
            <person name="Han H.-J."/>
        </authorList>
    </citation>
    <scope>NUCLEOTIDE SEQUENCE [LARGE SCALE GENOMIC DNA]</scope>
    <source>
        <strain evidence="5 8">EM150506</strain>
    </source>
</reference>
<dbReference type="KEGG" id="nsr:NS506_02838"/>
<evidence type="ECO:0000256" key="2">
    <source>
        <dbReference type="ARBA" id="ARBA00023163"/>
    </source>
</evidence>
<evidence type="ECO:0000256" key="1">
    <source>
        <dbReference type="ARBA" id="ARBA00023015"/>
    </source>
</evidence>
<dbReference type="EMBL" id="CP017839">
    <property type="protein sequence ID" value="APA96898.1"/>
    <property type="molecule type" value="Genomic_DNA"/>
</dbReference>
<dbReference type="AlphaFoldDB" id="A0ABC9YPS5"/>
<dbReference type="PANTHER" id="PTHR35807:SF1">
    <property type="entry name" value="TRANSCRIPTIONAL REGULATOR REDD"/>
    <property type="match status" value="1"/>
</dbReference>
<reference evidence="7" key="1">
    <citation type="submission" date="2015-07" db="EMBL/GenBank/DDBJ databases">
        <title>Nocardia seriolae U-1 whole genome shotgun sequence.</title>
        <authorList>
            <person name="Imajoh M."/>
            <person name="Fukumoto Y."/>
            <person name="Sukeda M."/>
            <person name="Yamane J."/>
            <person name="Yamasaki K."/>
            <person name="Shimizu M."/>
            <person name="Ohnishi K."/>
            <person name="Oshima S."/>
        </authorList>
    </citation>
    <scope>NUCLEOTIDE SEQUENCE [LARGE SCALE GENOMIC DNA]</scope>
    <source>
        <strain evidence="7">U-1</strain>
    </source>
</reference>
<feature type="compositionally biased region" description="Basic and acidic residues" evidence="3">
    <location>
        <begin position="189"/>
        <end position="207"/>
    </location>
</feature>
<reference evidence="6 7" key="2">
    <citation type="journal article" date="2016" name="Genome Announc.">
        <title>Draft Genome Sequence of Erythromycin- and Oxytetracycline-Sensitive Nocardia seriolae Strain U-1 (NBRC 110359).</title>
        <authorList>
            <person name="Imajoh M."/>
            <person name="Sukeda M."/>
            <person name="Shimizu M."/>
            <person name="Yamane J."/>
            <person name="Ohnishi K."/>
            <person name="Oshima S."/>
        </authorList>
    </citation>
    <scope>NUCLEOTIDE SEQUENCE [LARGE SCALE GENOMIC DNA]</scope>
    <source>
        <strain evidence="6 7">U-1</strain>
    </source>
</reference>
<feature type="region of interest" description="Disordered" evidence="3">
    <location>
        <begin position="148"/>
        <end position="217"/>
    </location>
</feature>
<dbReference type="Proteomes" id="UP000180166">
    <property type="component" value="Chromosome"/>
</dbReference>
<dbReference type="InterPro" id="IPR051677">
    <property type="entry name" value="AfsR-DnrI-RedD_regulator"/>
</dbReference>
<keyword evidence="2" id="KW-0804">Transcription</keyword>
<protein>
    <submittedName>
        <fullName evidence="5">Regulatory protein AfsR</fullName>
    </submittedName>
</protein>
<evidence type="ECO:0000313" key="6">
    <source>
        <dbReference type="EMBL" id="GAP27402.1"/>
    </source>
</evidence>
<evidence type="ECO:0000313" key="5">
    <source>
        <dbReference type="EMBL" id="APA96898.1"/>
    </source>
</evidence>
<dbReference type="GeneID" id="93369494"/>
<dbReference type="RefSeq" id="WP_033086175.1">
    <property type="nucleotide sequence ID" value="NZ_AP017900.1"/>
</dbReference>
<keyword evidence="7" id="KW-1185">Reference proteome</keyword>
<gene>
    <name evidence="5" type="ORF">NS506_02838</name>
    <name evidence="6" type="ORF">NSK11_contig00017-0071</name>
</gene>
<dbReference type="SMART" id="SM01043">
    <property type="entry name" value="BTAD"/>
    <property type="match status" value="1"/>
</dbReference>
<dbReference type="Pfam" id="PF03704">
    <property type="entry name" value="BTAD"/>
    <property type="match status" value="1"/>
</dbReference>
<dbReference type="Gene3D" id="1.25.40.10">
    <property type="entry name" value="Tetratricopeptide repeat domain"/>
    <property type="match status" value="1"/>
</dbReference>
<sequence length="280" mass="30279">MIASVARRPAHRYPARAVWQLREGLSLWRGPALADVAELPFAAATTTRLTELRTTATEALLTTELTTRPGDSLLIAELEDLIAATPLREPLRLLHLRGLHDAGRTTAALATFDHYRTLLATEIGTDPGPELLDLHLKLLRGEIPARPNEQRAAEQTLPAPHPQAGHDSHPGARPHPGGDGNPVAAQLDSHAERGRMPPGARRERDSTGGEVGARGRLRAPLTSFVGREMDRGEVAGRLGRARLVTLVGPGGAGRRGWPSRSGASWVGGFRVAWGWRNWPR</sequence>
<keyword evidence="1" id="KW-0805">Transcription regulation</keyword>
<dbReference type="EMBL" id="BBYQ01000017">
    <property type="protein sequence ID" value="GAP27402.1"/>
    <property type="molecule type" value="Genomic_DNA"/>
</dbReference>
<evidence type="ECO:0000256" key="3">
    <source>
        <dbReference type="SAM" id="MobiDB-lite"/>
    </source>
</evidence>
<dbReference type="SUPFAM" id="SSF48452">
    <property type="entry name" value="TPR-like"/>
    <property type="match status" value="1"/>
</dbReference>
<evidence type="ECO:0000313" key="7">
    <source>
        <dbReference type="Proteomes" id="UP000037179"/>
    </source>
</evidence>
<dbReference type="PANTHER" id="PTHR35807">
    <property type="entry name" value="TRANSCRIPTIONAL REGULATOR REDD-RELATED"/>
    <property type="match status" value="1"/>
</dbReference>
<accession>A0ABC9YPS5</accession>
<proteinExistence type="predicted"/>
<name>A0ABC9YPS5_9NOCA</name>
<evidence type="ECO:0000313" key="8">
    <source>
        <dbReference type="Proteomes" id="UP000180166"/>
    </source>
</evidence>
<organism evidence="6 7">
    <name type="scientific">Nocardia seriolae</name>
    <dbReference type="NCBI Taxonomy" id="37332"/>
    <lineage>
        <taxon>Bacteria</taxon>
        <taxon>Bacillati</taxon>
        <taxon>Actinomycetota</taxon>
        <taxon>Actinomycetes</taxon>
        <taxon>Mycobacteriales</taxon>
        <taxon>Nocardiaceae</taxon>
        <taxon>Nocardia</taxon>
    </lineage>
</organism>
<dbReference type="InterPro" id="IPR011990">
    <property type="entry name" value="TPR-like_helical_dom_sf"/>
</dbReference>
<feature type="domain" description="Bacterial transcriptional activator" evidence="4">
    <location>
        <begin position="2"/>
        <end position="139"/>
    </location>
</feature>